<keyword evidence="1" id="KW-1133">Transmembrane helix</keyword>
<keyword evidence="1" id="KW-0472">Membrane</keyword>
<keyword evidence="3" id="KW-1185">Reference proteome</keyword>
<evidence type="ECO:0000256" key="1">
    <source>
        <dbReference type="SAM" id="Phobius"/>
    </source>
</evidence>
<dbReference type="EMBL" id="JBHUMA010000006">
    <property type="protein sequence ID" value="MFD2598705.1"/>
    <property type="molecule type" value="Genomic_DNA"/>
</dbReference>
<evidence type="ECO:0000313" key="2">
    <source>
        <dbReference type="EMBL" id="MFD2598705.1"/>
    </source>
</evidence>
<organism evidence="2 3">
    <name type="scientific">Sphingobacterium corticis</name>
    <dbReference type="NCBI Taxonomy" id="1812823"/>
    <lineage>
        <taxon>Bacteria</taxon>
        <taxon>Pseudomonadati</taxon>
        <taxon>Bacteroidota</taxon>
        <taxon>Sphingobacteriia</taxon>
        <taxon>Sphingobacteriales</taxon>
        <taxon>Sphingobacteriaceae</taxon>
        <taxon>Sphingobacterium</taxon>
    </lineage>
</organism>
<proteinExistence type="predicted"/>
<dbReference type="Proteomes" id="UP001597393">
    <property type="component" value="Unassembled WGS sequence"/>
</dbReference>
<feature type="transmembrane region" description="Helical" evidence="1">
    <location>
        <begin position="65"/>
        <end position="89"/>
    </location>
</feature>
<comment type="caution">
    <text evidence="2">The sequence shown here is derived from an EMBL/GenBank/DDBJ whole genome shotgun (WGS) entry which is preliminary data.</text>
</comment>
<gene>
    <name evidence="2" type="ORF">ACFSQ3_07045</name>
</gene>
<dbReference type="Pfam" id="PF14079">
    <property type="entry name" value="DUF4260"/>
    <property type="match status" value="1"/>
</dbReference>
<sequence>MKKILQAEAIAPFIISVLLIHTMDVNFAWWIWILIFLLPDLSMFGYAFGNRVGAISYNVLHHQTFAAILAIFGFILQLPYVELAGLVLIGHSSLDRLMGYGLKLEAGFQFTHLGTIGHKRKLSN</sequence>
<evidence type="ECO:0000313" key="3">
    <source>
        <dbReference type="Proteomes" id="UP001597393"/>
    </source>
</evidence>
<accession>A0ABW5NIG0</accession>
<keyword evidence="1" id="KW-0812">Transmembrane</keyword>
<feature type="transmembrane region" description="Helical" evidence="1">
    <location>
        <begin position="12"/>
        <end position="38"/>
    </location>
</feature>
<dbReference type="RefSeq" id="WP_380868821.1">
    <property type="nucleotide sequence ID" value="NZ_JBHUMA010000006.1"/>
</dbReference>
<protein>
    <submittedName>
        <fullName evidence="2">DUF4260 domain-containing protein</fullName>
    </submittedName>
</protein>
<name>A0ABW5NIG0_9SPHI</name>
<dbReference type="InterPro" id="IPR025356">
    <property type="entry name" value="DUF4260"/>
</dbReference>
<reference evidence="3" key="1">
    <citation type="journal article" date="2019" name="Int. J. Syst. Evol. Microbiol.">
        <title>The Global Catalogue of Microorganisms (GCM) 10K type strain sequencing project: providing services to taxonomists for standard genome sequencing and annotation.</title>
        <authorList>
            <consortium name="The Broad Institute Genomics Platform"/>
            <consortium name="The Broad Institute Genome Sequencing Center for Infectious Disease"/>
            <person name="Wu L."/>
            <person name="Ma J."/>
        </authorList>
    </citation>
    <scope>NUCLEOTIDE SEQUENCE [LARGE SCALE GENOMIC DNA]</scope>
    <source>
        <strain evidence="3">KCTC 42248</strain>
    </source>
</reference>